<evidence type="ECO:0000256" key="1">
    <source>
        <dbReference type="ARBA" id="ARBA00022679"/>
    </source>
</evidence>
<comment type="caution">
    <text evidence="5">The sequence shown here is derived from an EMBL/GenBank/DDBJ whole genome shotgun (WGS) entry which is preliminary data.</text>
</comment>
<feature type="active site" evidence="2">
    <location>
        <position position="294"/>
    </location>
</feature>
<feature type="chain" id="PRO_5031106260" evidence="3">
    <location>
        <begin position="18"/>
        <end position="341"/>
    </location>
</feature>
<name>A0A7W7ZE34_9BACT</name>
<organism evidence="5 6">
    <name type="scientific">Granulicella aggregans</name>
    <dbReference type="NCBI Taxonomy" id="474949"/>
    <lineage>
        <taxon>Bacteria</taxon>
        <taxon>Pseudomonadati</taxon>
        <taxon>Acidobacteriota</taxon>
        <taxon>Terriglobia</taxon>
        <taxon>Terriglobales</taxon>
        <taxon>Acidobacteriaceae</taxon>
        <taxon>Granulicella</taxon>
    </lineage>
</organism>
<keyword evidence="3" id="KW-0732">Signal</keyword>
<feature type="signal peptide" evidence="3">
    <location>
        <begin position="1"/>
        <end position="17"/>
    </location>
</feature>
<feature type="active site" description="Nucleophile" evidence="2">
    <location>
        <position position="150"/>
    </location>
</feature>
<dbReference type="RefSeq" id="WP_221312681.1">
    <property type="nucleotide sequence ID" value="NZ_JACHIP010000003.1"/>
</dbReference>
<evidence type="ECO:0000313" key="6">
    <source>
        <dbReference type="Proteomes" id="UP000540989"/>
    </source>
</evidence>
<dbReference type="InterPro" id="IPR029058">
    <property type="entry name" value="AB_hydrolase_fold"/>
</dbReference>
<dbReference type="Proteomes" id="UP000540989">
    <property type="component" value="Unassembled WGS sequence"/>
</dbReference>
<dbReference type="EMBL" id="JACHIP010000003">
    <property type="protein sequence ID" value="MBB5057656.1"/>
    <property type="molecule type" value="Genomic_DNA"/>
</dbReference>
<evidence type="ECO:0000313" key="5">
    <source>
        <dbReference type="EMBL" id="MBB5057656.1"/>
    </source>
</evidence>
<dbReference type="GO" id="GO:0009092">
    <property type="term" value="P:homoserine metabolic process"/>
    <property type="evidence" value="ECO:0007669"/>
    <property type="project" value="TreeGrafter"/>
</dbReference>
<keyword evidence="5" id="KW-0012">Acyltransferase</keyword>
<dbReference type="AlphaFoldDB" id="A0A7W7ZE34"/>
<dbReference type="GO" id="GO:0004414">
    <property type="term" value="F:homoserine O-acetyltransferase activity"/>
    <property type="evidence" value="ECO:0007669"/>
    <property type="project" value="UniProtKB-EC"/>
</dbReference>
<keyword evidence="6" id="KW-1185">Reference proteome</keyword>
<evidence type="ECO:0000256" key="3">
    <source>
        <dbReference type="SAM" id="SignalP"/>
    </source>
</evidence>
<sequence>MNILRVMGFGAVLCAGAAFGQAGSPQQFADLGELKLESGASIHGCKLGYRTLGTLNAAKSNAILFPTWFTGTTKDLLGIVSSAGYVDPESYFWIFVDAIGNGVSCSPSNSKTQHGIDFPEFTIRDMVESEHRLAVEKFGLTHVHAVVGASMGGMQTFQWMVSYPEFMDVAVPIVGSPQLSSYDKLLWSTEEVAMVTDPEYAGGKYVTNPKLKTVALLHSLNLLTPEARVEQTKTAGFETFFAGLEKEGIGGTDANNWRWQIHAMLGQDVGKGSSLEAAATKVKSRVLVVNARQDHMVNPIAAIGFAPMIHAKLLLLDGDCGHLAPGCEAAKVRPAIAEALR</sequence>
<accession>A0A7W7ZE34</accession>
<dbReference type="InterPro" id="IPR008220">
    <property type="entry name" value="HAT_MetX-like"/>
</dbReference>
<dbReference type="SUPFAM" id="SSF53474">
    <property type="entry name" value="alpha/beta-Hydrolases"/>
    <property type="match status" value="1"/>
</dbReference>
<dbReference type="PANTHER" id="PTHR32268">
    <property type="entry name" value="HOMOSERINE O-ACETYLTRANSFERASE"/>
    <property type="match status" value="1"/>
</dbReference>
<dbReference type="GO" id="GO:0009086">
    <property type="term" value="P:methionine biosynthetic process"/>
    <property type="evidence" value="ECO:0007669"/>
    <property type="project" value="TreeGrafter"/>
</dbReference>
<evidence type="ECO:0000259" key="4">
    <source>
        <dbReference type="Pfam" id="PF00561"/>
    </source>
</evidence>
<dbReference type="Pfam" id="PF00561">
    <property type="entry name" value="Abhydrolase_1"/>
    <property type="match status" value="1"/>
</dbReference>
<feature type="domain" description="AB hydrolase-1" evidence="4">
    <location>
        <begin position="91"/>
        <end position="324"/>
    </location>
</feature>
<dbReference type="InterPro" id="IPR000073">
    <property type="entry name" value="AB_hydrolase_1"/>
</dbReference>
<dbReference type="Gene3D" id="3.40.50.1820">
    <property type="entry name" value="alpha/beta hydrolase"/>
    <property type="match status" value="1"/>
</dbReference>
<gene>
    <name evidence="5" type="ORF">HDF16_002362</name>
</gene>
<reference evidence="5 6" key="1">
    <citation type="submission" date="2020-08" db="EMBL/GenBank/DDBJ databases">
        <title>Genomic Encyclopedia of Type Strains, Phase IV (KMG-V): Genome sequencing to study the core and pangenomes of soil and plant-associated prokaryotes.</title>
        <authorList>
            <person name="Whitman W."/>
        </authorList>
    </citation>
    <scope>NUCLEOTIDE SEQUENCE [LARGE SCALE GENOMIC DNA]</scope>
    <source>
        <strain evidence="5 6">M8UP14</strain>
    </source>
</reference>
<protein>
    <submittedName>
        <fullName evidence="5">Homoserine O-acetyltransferase</fullName>
        <ecNumber evidence="5">2.3.1.31</ecNumber>
    </submittedName>
</protein>
<proteinExistence type="predicted"/>
<dbReference type="PIRSF" id="PIRSF000443">
    <property type="entry name" value="Homoser_Ac_trans"/>
    <property type="match status" value="1"/>
</dbReference>
<evidence type="ECO:0000256" key="2">
    <source>
        <dbReference type="PIRSR" id="PIRSR000443-1"/>
    </source>
</evidence>
<dbReference type="EC" id="2.3.1.31" evidence="5"/>
<keyword evidence="1 5" id="KW-0808">Transferase</keyword>
<dbReference type="PANTHER" id="PTHR32268:SF11">
    <property type="entry name" value="HOMOSERINE O-ACETYLTRANSFERASE"/>
    <property type="match status" value="1"/>
</dbReference>
<feature type="active site" evidence="2">
    <location>
        <position position="322"/>
    </location>
</feature>